<dbReference type="CDD" id="cd18808">
    <property type="entry name" value="SF1_C_Upf1"/>
    <property type="match status" value="1"/>
</dbReference>
<feature type="domain" description="DNA2/NAM7 helicase-like C-terminal" evidence="7">
    <location>
        <begin position="244"/>
        <end position="382"/>
    </location>
</feature>
<dbReference type="Ensembl" id="ENSCINT00000016680.3">
    <property type="protein sequence ID" value="ENSCINP00000016680.3"/>
    <property type="gene ID" value="ENSCING00000015780.2"/>
</dbReference>
<comment type="similarity">
    <text evidence="1">Belongs to the DNA2/NAM7 helicase family.</text>
</comment>
<evidence type="ECO:0000256" key="5">
    <source>
        <dbReference type="ARBA" id="ARBA00022840"/>
    </source>
</evidence>
<dbReference type="InParanoid" id="F6UQQ5"/>
<organism evidence="8 9">
    <name type="scientific">Ciona intestinalis</name>
    <name type="common">Transparent sea squirt</name>
    <name type="synonym">Ascidia intestinalis</name>
    <dbReference type="NCBI Taxonomy" id="7719"/>
    <lineage>
        <taxon>Eukaryota</taxon>
        <taxon>Metazoa</taxon>
        <taxon>Chordata</taxon>
        <taxon>Tunicata</taxon>
        <taxon>Ascidiacea</taxon>
        <taxon>Phlebobranchia</taxon>
        <taxon>Cionidae</taxon>
        <taxon>Ciona</taxon>
    </lineage>
</organism>
<evidence type="ECO:0000256" key="2">
    <source>
        <dbReference type="ARBA" id="ARBA00022741"/>
    </source>
</evidence>
<evidence type="ECO:0000259" key="6">
    <source>
        <dbReference type="Pfam" id="PF13086"/>
    </source>
</evidence>
<dbReference type="GO" id="GO:0005524">
    <property type="term" value="F:ATP binding"/>
    <property type="evidence" value="ECO:0007669"/>
    <property type="project" value="UniProtKB-KW"/>
</dbReference>
<dbReference type="PANTHER" id="PTHR43788">
    <property type="entry name" value="DNA2/NAM7 HELICASE FAMILY MEMBER"/>
    <property type="match status" value="1"/>
</dbReference>
<dbReference type="HOGENOM" id="CLU_001666_0_5_1"/>
<evidence type="ECO:0000256" key="3">
    <source>
        <dbReference type="ARBA" id="ARBA00022801"/>
    </source>
</evidence>
<dbReference type="SUPFAM" id="SSF52540">
    <property type="entry name" value="P-loop containing nucleoside triphosphate hydrolases"/>
    <property type="match status" value="1"/>
</dbReference>
<evidence type="ECO:0000259" key="7">
    <source>
        <dbReference type="Pfam" id="PF13087"/>
    </source>
</evidence>
<dbReference type="Proteomes" id="UP000008144">
    <property type="component" value="Unassembled WGS sequence"/>
</dbReference>
<reference evidence="8" key="2">
    <citation type="submission" date="2025-08" db="UniProtKB">
        <authorList>
            <consortium name="Ensembl"/>
        </authorList>
    </citation>
    <scope>IDENTIFICATION</scope>
</reference>
<keyword evidence="2" id="KW-0547">Nucleotide-binding</keyword>
<dbReference type="OMA" id="CARIRKY"/>
<evidence type="ECO:0000256" key="4">
    <source>
        <dbReference type="ARBA" id="ARBA00022806"/>
    </source>
</evidence>
<keyword evidence="9" id="KW-1185">Reference proteome</keyword>
<name>F6UQQ5_CIOIN</name>
<dbReference type="Pfam" id="PF13086">
    <property type="entry name" value="AAA_11"/>
    <property type="match status" value="1"/>
</dbReference>
<proteinExistence type="inferred from homology"/>
<dbReference type="InterPro" id="IPR047187">
    <property type="entry name" value="SF1_C_Upf1"/>
</dbReference>
<dbReference type="InterPro" id="IPR027417">
    <property type="entry name" value="P-loop_NTPase"/>
</dbReference>
<dbReference type="InterPro" id="IPR041679">
    <property type="entry name" value="DNA2/NAM7-like_C"/>
</dbReference>
<feature type="domain" description="DNA2/NAM7 helicase helicase" evidence="6">
    <location>
        <begin position="2"/>
        <end position="234"/>
    </location>
</feature>
<evidence type="ECO:0008006" key="10">
    <source>
        <dbReference type="Google" id="ProtNLM"/>
    </source>
</evidence>
<keyword evidence="5" id="KW-0067">ATP-binding</keyword>
<evidence type="ECO:0000313" key="9">
    <source>
        <dbReference type="Proteomes" id="UP000008144"/>
    </source>
</evidence>
<dbReference type="AlphaFoldDB" id="F6UQQ5"/>
<dbReference type="GO" id="GO:0043139">
    <property type="term" value="F:5'-3' DNA helicase activity"/>
    <property type="evidence" value="ECO:0000318"/>
    <property type="project" value="GO_Central"/>
</dbReference>
<dbReference type="Gene3D" id="3.40.50.300">
    <property type="entry name" value="P-loop containing nucleotide triphosphate hydrolases"/>
    <property type="match status" value="2"/>
</dbReference>
<dbReference type="InterPro" id="IPR050534">
    <property type="entry name" value="Coronavir_polyprotein_1ab"/>
</dbReference>
<reference evidence="8" key="3">
    <citation type="submission" date="2025-09" db="UniProtKB">
        <authorList>
            <consortium name="Ensembl"/>
        </authorList>
    </citation>
    <scope>IDENTIFICATION</scope>
</reference>
<evidence type="ECO:0000313" key="8">
    <source>
        <dbReference type="Ensembl" id="ENSCINP00000016680.3"/>
    </source>
</evidence>
<keyword evidence="4" id="KW-0347">Helicase</keyword>
<reference evidence="9" key="1">
    <citation type="journal article" date="2002" name="Science">
        <title>The draft genome of Ciona intestinalis: insights into chordate and vertebrate origins.</title>
        <authorList>
            <person name="Dehal P."/>
            <person name="Satou Y."/>
            <person name="Campbell R.K."/>
            <person name="Chapman J."/>
            <person name="Degnan B."/>
            <person name="De Tomaso A."/>
            <person name="Davidson B."/>
            <person name="Di Gregorio A."/>
            <person name="Gelpke M."/>
            <person name="Goodstein D.M."/>
            <person name="Harafuji N."/>
            <person name="Hastings K.E."/>
            <person name="Ho I."/>
            <person name="Hotta K."/>
            <person name="Huang W."/>
            <person name="Kawashima T."/>
            <person name="Lemaire P."/>
            <person name="Martinez D."/>
            <person name="Meinertzhagen I.A."/>
            <person name="Necula S."/>
            <person name="Nonaka M."/>
            <person name="Putnam N."/>
            <person name="Rash S."/>
            <person name="Saiga H."/>
            <person name="Satake M."/>
            <person name="Terry A."/>
            <person name="Yamada L."/>
            <person name="Wang H.G."/>
            <person name="Awazu S."/>
            <person name="Azumi K."/>
            <person name="Boore J."/>
            <person name="Branno M."/>
            <person name="Chin-Bow S."/>
            <person name="DeSantis R."/>
            <person name="Doyle S."/>
            <person name="Francino P."/>
            <person name="Keys D.N."/>
            <person name="Haga S."/>
            <person name="Hayashi H."/>
            <person name="Hino K."/>
            <person name="Imai K.S."/>
            <person name="Inaba K."/>
            <person name="Kano S."/>
            <person name="Kobayashi K."/>
            <person name="Kobayashi M."/>
            <person name="Lee B.I."/>
            <person name="Makabe K.W."/>
            <person name="Manohar C."/>
            <person name="Matassi G."/>
            <person name="Medina M."/>
            <person name="Mochizuki Y."/>
            <person name="Mount S."/>
            <person name="Morishita T."/>
            <person name="Miura S."/>
            <person name="Nakayama A."/>
            <person name="Nishizaka S."/>
            <person name="Nomoto H."/>
            <person name="Ohta F."/>
            <person name="Oishi K."/>
            <person name="Rigoutsos I."/>
            <person name="Sano M."/>
            <person name="Sasaki A."/>
            <person name="Sasakura Y."/>
            <person name="Shoguchi E."/>
            <person name="Shin-i T."/>
            <person name="Spagnuolo A."/>
            <person name="Stainier D."/>
            <person name="Suzuki M.M."/>
            <person name="Tassy O."/>
            <person name="Takatori N."/>
            <person name="Tokuoka M."/>
            <person name="Yagi K."/>
            <person name="Yoshizaki F."/>
            <person name="Wada S."/>
            <person name="Zhang C."/>
            <person name="Hyatt P.D."/>
            <person name="Larimer F."/>
            <person name="Detter C."/>
            <person name="Doggett N."/>
            <person name="Glavina T."/>
            <person name="Hawkins T."/>
            <person name="Richardson P."/>
            <person name="Lucas S."/>
            <person name="Kohara Y."/>
            <person name="Levine M."/>
            <person name="Satoh N."/>
            <person name="Rokhsar D.S."/>
        </authorList>
    </citation>
    <scope>NUCLEOTIDE SEQUENCE [LARGE SCALE GENOMIC DNA]</scope>
</reference>
<keyword evidence="3" id="KW-0378">Hydrolase</keyword>
<dbReference type="Pfam" id="PF13087">
    <property type="entry name" value="AAA_12"/>
    <property type="match status" value="1"/>
</dbReference>
<dbReference type="GO" id="GO:0016787">
    <property type="term" value="F:hydrolase activity"/>
    <property type="evidence" value="ECO:0007669"/>
    <property type="project" value="UniProtKB-KW"/>
</dbReference>
<dbReference type="GeneTree" id="ENSGT00940000160694"/>
<dbReference type="InterPro" id="IPR041677">
    <property type="entry name" value="DNA2/NAM7_AAA_11"/>
</dbReference>
<dbReference type="STRING" id="7719.ENSCINP00000016680"/>
<evidence type="ECO:0000256" key="1">
    <source>
        <dbReference type="ARBA" id="ARBA00007913"/>
    </source>
</evidence>
<dbReference type="PANTHER" id="PTHR43788:SF16">
    <property type="entry name" value="HELICASE WITH ZINC FINGER 2"/>
    <property type="match status" value="1"/>
</dbReference>
<sequence>MNEVQAKEVKNAMKNQFTLIQGPPGTGKSYMGAQLAYFLWKSNGQLNKKILYCGPSNKSVDVVAGKTIIGYLKDVVGPKVIRVYGAYQEEKDFPIPIKPFINYTDCAMPDASIQEITLHHVIRQPGKPFALKLRQFDNMLHNWDQTEWYKKYTEYKDILREAKAEEIKTCDVILCTCILSGGPLVSTQEYAQCIVDECGMCSEPETLVPIVASHSEKTQIILIGDHKQLDPIVVCKEARMGGLGVSMFERLQMFANPLVVQYRMNPVICKFSSDQFYGGKLENDEKVKCFKGCGRFLKIPAFFVHVDGTEQEEEESKSKYNQDEIKTVVAMLDELHEDDVSPSNIMVLSPYLAQCARIRKYLHEGEHELQDVHVGTVVTSQG</sequence>
<protein>
    <recommendedName>
        <fullName evidence="10">DNA2/NAM7 helicase-like C-terminal domain-containing protein</fullName>
    </recommendedName>
</protein>
<accession>F6UQQ5</accession>